<evidence type="ECO:0000256" key="1">
    <source>
        <dbReference type="SAM" id="MobiDB-lite"/>
    </source>
</evidence>
<organism evidence="2 3">
    <name type="scientific">Oryza meyeriana var. granulata</name>
    <dbReference type="NCBI Taxonomy" id="110450"/>
    <lineage>
        <taxon>Eukaryota</taxon>
        <taxon>Viridiplantae</taxon>
        <taxon>Streptophyta</taxon>
        <taxon>Embryophyta</taxon>
        <taxon>Tracheophyta</taxon>
        <taxon>Spermatophyta</taxon>
        <taxon>Magnoliopsida</taxon>
        <taxon>Liliopsida</taxon>
        <taxon>Poales</taxon>
        <taxon>Poaceae</taxon>
        <taxon>BOP clade</taxon>
        <taxon>Oryzoideae</taxon>
        <taxon>Oryzeae</taxon>
        <taxon>Oryzinae</taxon>
        <taxon>Oryza</taxon>
        <taxon>Oryza meyeriana</taxon>
    </lineage>
</organism>
<evidence type="ECO:0000313" key="3">
    <source>
        <dbReference type="Proteomes" id="UP000479710"/>
    </source>
</evidence>
<accession>A0A6G1C366</accession>
<evidence type="ECO:0000313" key="2">
    <source>
        <dbReference type="EMBL" id="KAF0894274.1"/>
    </source>
</evidence>
<dbReference type="Proteomes" id="UP000479710">
    <property type="component" value="Unassembled WGS sequence"/>
</dbReference>
<gene>
    <name evidence="2" type="ORF">E2562_037821</name>
</gene>
<sequence>MGLEARLTRPPPLPSLRACDRASSTSHGARRPPLPLPPFAQEWRASSSSRWFTGRPRLPSRGHTGELNLVGARWPPPPLLPFYSTPETTSPGCY</sequence>
<proteinExistence type="predicted"/>
<protein>
    <submittedName>
        <fullName evidence="2">Uncharacterized protein</fullName>
    </submittedName>
</protein>
<dbReference type="EMBL" id="SPHZ02000011">
    <property type="protein sequence ID" value="KAF0894274.1"/>
    <property type="molecule type" value="Genomic_DNA"/>
</dbReference>
<feature type="region of interest" description="Disordered" evidence="1">
    <location>
        <begin position="1"/>
        <end position="39"/>
    </location>
</feature>
<reference evidence="2 3" key="1">
    <citation type="submission" date="2019-11" db="EMBL/GenBank/DDBJ databases">
        <title>Whole genome sequence of Oryza granulata.</title>
        <authorList>
            <person name="Li W."/>
        </authorList>
    </citation>
    <scope>NUCLEOTIDE SEQUENCE [LARGE SCALE GENOMIC DNA]</scope>
    <source>
        <strain evidence="3">cv. Menghai</strain>
        <tissue evidence="2">Leaf</tissue>
    </source>
</reference>
<name>A0A6G1C366_9ORYZ</name>
<dbReference type="AlphaFoldDB" id="A0A6G1C366"/>
<comment type="caution">
    <text evidence="2">The sequence shown here is derived from an EMBL/GenBank/DDBJ whole genome shotgun (WGS) entry which is preliminary data.</text>
</comment>
<keyword evidence="3" id="KW-1185">Reference proteome</keyword>